<accession>A0A0M9VGX5</accession>
<dbReference type="InterPro" id="IPR021860">
    <property type="entry name" value="Peptidase_S12_Pab87-rel_C"/>
</dbReference>
<dbReference type="InterPro" id="IPR050491">
    <property type="entry name" value="AmpC-like"/>
</dbReference>
<dbReference type="InterPro" id="IPR001466">
    <property type="entry name" value="Beta-lactam-related"/>
</dbReference>
<dbReference type="STRING" id="1202724.AM493_02080"/>
<comment type="caution">
    <text evidence="4">The sequence shown here is derived from an EMBL/GenBank/DDBJ whole genome shotgun (WGS) entry which is preliminary data.</text>
</comment>
<gene>
    <name evidence="4" type="ORF">AM493_02080</name>
</gene>
<dbReference type="Pfam" id="PF00144">
    <property type="entry name" value="Beta-lactamase"/>
    <property type="match status" value="1"/>
</dbReference>
<dbReference type="Pfam" id="PF11954">
    <property type="entry name" value="DUF3471"/>
    <property type="match status" value="1"/>
</dbReference>
<feature type="domain" description="Peptidase S12 Pab87-related C-terminal" evidence="3">
    <location>
        <begin position="414"/>
        <end position="509"/>
    </location>
</feature>
<keyword evidence="5" id="KW-1185">Reference proteome</keyword>
<reference evidence="4 5" key="1">
    <citation type="submission" date="2015-08" db="EMBL/GenBank/DDBJ databases">
        <title>Whole genome sequence of Flavobacterium akiainvivens IK-1T, from decaying Wikstroemia oahuensis, an endemic Hawaiian shrub.</title>
        <authorList>
            <person name="Wan X."/>
            <person name="Hou S."/>
            <person name="Saito J."/>
            <person name="Donachie S."/>
        </authorList>
    </citation>
    <scope>NUCLEOTIDE SEQUENCE [LARGE SCALE GENOMIC DNA]</scope>
    <source>
        <strain evidence="4 5">IK-1</strain>
    </source>
</reference>
<name>A0A0M9VGX5_9FLAO</name>
<feature type="chain" id="PRO_5005839096" evidence="1">
    <location>
        <begin position="17"/>
        <end position="512"/>
    </location>
</feature>
<proteinExistence type="predicted"/>
<evidence type="ECO:0000256" key="1">
    <source>
        <dbReference type="SAM" id="SignalP"/>
    </source>
</evidence>
<dbReference type="Gene3D" id="3.40.710.10">
    <property type="entry name" value="DD-peptidase/beta-lactamase superfamily"/>
    <property type="match status" value="1"/>
</dbReference>
<dbReference type="RefSeq" id="WP_054406013.1">
    <property type="nucleotide sequence ID" value="NZ_FOYA01000004.1"/>
</dbReference>
<dbReference type="InterPro" id="IPR012338">
    <property type="entry name" value="Beta-lactam/transpept-like"/>
</dbReference>
<feature type="signal peptide" evidence="1">
    <location>
        <begin position="1"/>
        <end position="16"/>
    </location>
</feature>
<evidence type="ECO:0000259" key="2">
    <source>
        <dbReference type="Pfam" id="PF00144"/>
    </source>
</evidence>
<evidence type="ECO:0000259" key="3">
    <source>
        <dbReference type="Pfam" id="PF11954"/>
    </source>
</evidence>
<keyword evidence="1" id="KW-0732">Signal</keyword>
<evidence type="ECO:0000313" key="5">
    <source>
        <dbReference type="Proteomes" id="UP000037755"/>
    </source>
</evidence>
<dbReference type="OrthoDB" id="1522765at2"/>
<dbReference type="Gene3D" id="2.40.128.600">
    <property type="match status" value="1"/>
</dbReference>
<evidence type="ECO:0000313" key="4">
    <source>
        <dbReference type="EMBL" id="KOS04960.1"/>
    </source>
</evidence>
<dbReference type="SUPFAM" id="SSF56601">
    <property type="entry name" value="beta-lactamase/transpeptidase-like"/>
    <property type="match status" value="1"/>
</dbReference>
<protein>
    <submittedName>
        <fullName evidence="4">Beta-lactamase</fullName>
    </submittedName>
</protein>
<dbReference type="AlphaFoldDB" id="A0A0M9VGX5"/>
<feature type="domain" description="Beta-lactamase-related" evidence="2">
    <location>
        <begin position="29"/>
        <end position="353"/>
    </location>
</feature>
<dbReference type="PANTHER" id="PTHR46825:SF15">
    <property type="entry name" value="BETA-LACTAMASE-RELATED DOMAIN-CONTAINING PROTEIN"/>
    <property type="match status" value="1"/>
</dbReference>
<sequence>MKKLLSLLLLGNVAFAQLTSTQIDSLANNALKRFNVAGCAVAVVKDGKIIHSKGYGVQSISTKIPVTEHTNFAIASNSKAFTCVALGILADEGKINWKDKVVKYIPEFKMYNEYVTQNFTIEDLLTHRSGLGLGAGDLMFFPNGSDFTVTDLVTAFQYFEPTSAFRTQFDYDNLLYMVAGEVIHRVTGQTWEAFVQQRILQPIGMESSYTGFSQIKDKSTLASPHADVKGKLNELQNWDEMVNGAAGGIYANVNDLGQWMLLQLNHGKYNGRQLISEDNHLKTWTTHTVMEAGYGGGRYSNHFGGYGLGWMLSDINGNLVVTHTGGLPGMLSETLLIPDLNFGVVVLTNTSEGGGGVFTALTRSIMDGYLGLEKMDWTGMMETALKQQSAQGDAVTDKVWKTVKDNAKVKINTADYIGIYQDKWFGKVEVFMKGKQLWFKSHRSPKLNGPMQFYKGNSFAIKWEFQDMPADAFAIFSLDEEGKANGLTMKGISPNIDFSFDFQDLDFKRVAK</sequence>
<dbReference type="PATRIC" id="fig|1202724.3.peg.425"/>
<dbReference type="EMBL" id="LIYD01000005">
    <property type="protein sequence ID" value="KOS04960.1"/>
    <property type="molecule type" value="Genomic_DNA"/>
</dbReference>
<organism evidence="4 5">
    <name type="scientific">Flavobacterium akiainvivens</name>
    <dbReference type="NCBI Taxonomy" id="1202724"/>
    <lineage>
        <taxon>Bacteria</taxon>
        <taxon>Pseudomonadati</taxon>
        <taxon>Bacteroidota</taxon>
        <taxon>Flavobacteriia</taxon>
        <taxon>Flavobacteriales</taxon>
        <taxon>Flavobacteriaceae</taxon>
        <taxon>Flavobacterium</taxon>
    </lineage>
</organism>
<dbReference type="PANTHER" id="PTHR46825">
    <property type="entry name" value="D-ALANYL-D-ALANINE-CARBOXYPEPTIDASE/ENDOPEPTIDASE AMPH"/>
    <property type="match status" value="1"/>
</dbReference>
<dbReference type="Proteomes" id="UP000037755">
    <property type="component" value="Unassembled WGS sequence"/>
</dbReference>